<dbReference type="InterPro" id="IPR001954">
    <property type="entry name" value="Glia_glutenin"/>
</dbReference>
<dbReference type="Gramene" id="TraesWEE_scaffold_018411_01G000300.1">
    <property type="protein sequence ID" value="TraesWEE_scaffold_018411_01G000300.1"/>
    <property type="gene ID" value="TraesWEE_scaffold_018411_01G000300"/>
</dbReference>
<evidence type="ECO:0000259" key="3">
    <source>
        <dbReference type="SMART" id="SM00499"/>
    </source>
</evidence>
<dbReference type="InterPro" id="IPR036312">
    <property type="entry name" value="Bifun_inhib/LTP/seed_sf"/>
</dbReference>
<keyword evidence="2" id="KW-0732">Signal</keyword>
<feature type="compositionally biased region" description="Low complexity" evidence="1">
    <location>
        <begin position="33"/>
        <end position="47"/>
    </location>
</feature>
<feature type="compositionally biased region" description="Low complexity" evidence="1">
    <location>
        <begin position="55"/>
        <end position="168"/>
    </location>
</feature>
<dbReference type="EMBL" id="HE819390">
    <property type="protein sequence ID" value="CCH80658.1"/>
    <property type="molecule type" value="mRNA"/>
</dbReference>
<dbReference type="Pfam" id="PF13016">
    <property type="entry name" value="Gliadin"/>
    <property type="match status" value="1"/>
</dbReference>
<feature type="region of interest" description="Disordered" evidence="1">
    <location>
        <begin position="23"/>
        <end position="171"/>
    </location>
</feature>
<feature type="signal peptide" evidence="2">
    <location>
        <begin position="1"/>
        <end position="21"/>
    </location>
</feature>
<dbReference type="Gramene" id="TraesPARA_EIv1.0_0225740.1">
    <property type="protein sequence ID" value="TraesPARA_EIv1.0_0225740.1.CDS1"/>
    <property type="gene ID" value="TraesPARA_EIv1.0_0225740"/>
</dbReference>
<dbReference type="Gene3D" id="1.10.110.10">
    <property type="entry name" value="Plant lipid-transfer and hydrophobic proteins"/>
    <property type="match status" value="1"/>
</dbReference>
<dbReference type="PANTHER" id="PTHR33454">
    <property type="entry name" value="PROLAMIN PPROL 14P"/>
    <property type="match status" value="1"/>
</dbReference>
<accession>I7KM78</accession>
<dbReference type="Gramene" id="TraesKAR1D01G0002800.1">
    <property type="protein sequence ID" value="cds.TraesKAR1D01G0002800.1"/>
    <property type="gene ID" value="TraesKAR1D01G0002800"/>
</dbReference>
<reference evidence="4" key="1">
    <citation type="journal article" date="2013" name="J. Exp. Bot.">
        <title>A novel family of ?-gliadin genes are highly regulated by nitrogen supply in developing wheat grain.</title>
        <authorList>
            <person name="Wan Y."/>
            <person name="Shewry P.R."/>
            <person name="Hawkesford M.J."/>
        </authorList>
    </citation>
    <scope>NUCLEOTIDE SEQUENCE</scope>
    <source>
        <tissue evidence="4">21 day developing caryopsis</tissue>
    </source>
</reference>
<dbReference type="InterPro" id="IPR016140">
    <property type="entry name" value="Bifunc_inhib/LTP/seed_store"/>
</dbReference>
<evidence type="ECO:0000256" key="1">
    <source>
        <dbReference type="SAM" id="MobiDB-lite"/>
    </source>
</evidence>
<dbReference type="Gramene" id="TraesROB_scaffold_008523_01G000300.1">
    <property type="protein sequence ID" value="TraesROB_scaffold_008523_01G000300.1"/>
    <property type="gene ID" value="TraesROB_scaffold_008523_01G000300"/>
</dbReference>
<dbReference type="CDD" id="cd00261">
    <property type="entry name" value="AAI_SS"/>
    <property type="match status" value="1"/>
</dbReference>
<gene>
    <name evidence="4" type="primary">GID-HE1</name>
</gene>
<feature type="chain" id="PRO_5003711301" evidence="2">
    <location>
        <begin position="22"/>
        <end position="327"/>
    </location>
</feature>
<dbReference type="ExpressionAtlas" id="I7KM78">
    <property type="expression patterns" value="baseline and differential"/>
</dbReference>
<dbReference type="AlphaFoldDB" id="I7KM78"/>
<dbReference type="Gramene" id="TraesLDM1D03G00407780.1">
    <property type="protein sequence ID" value="TraesLDM1D03G00407780.1.CDS1"/>
    <property type="gene ID" value="TraesLDM1D03G00407780"/>
</dbReference>
<evidence type="ECO:0000313" key="4">
    <source>
        <dbReference type="EMBL" id="CCH80658.1"/>
    </source>
</evidence>
<dbReference type="PANTHER" id="PTHR33454:SF8">
    <property type="entry name" value="DELTA GLIADIN-D1"/>
    <property type="match status" value="1"/>
</dbReference>
<dbReference type="GO" id="GO:0045735">
    <property type="term" value="F:nutrient reservoir activity"/>
    <property type="evidence" value="ECO:0007669"/>
    <property type="project" value="InterPro"/>
</dbReference>
<evidence type="ECO:0000256" key="2">
    <source>
        <dbReference type="SAM" id="SignalP"/>
    </source>
</evidence>
<sequence length="327" mass="38032">MKIFMVFALLVASTTITTATAQLDPRIHDQERPQQSFLQQQPLIQQQPYPPQEPQQPLFPQKEPQQPFPLQQPQYQQQQPYPQQPLPQEQLPQQHLFPQQPPQQQFPQQMPLPHQQQTFPQQQQQQQQQEQLPQQLPQFPQQQPFSQYQQPLTQQPYSQEQPLPQQQPSVEEKQQLNLCKEFLLQQCNPEEKLSLLQSVIPFLRPKTSQQNSCQLKRLQCCRQLAHISEPSRCPAIHNIVHAIVMQQQHVDRGFGQPQPQQLGQEMPMQPQHQLGQHSILPQQLAQYKLVRLLVIQTLPMLCNVHVPSDCYTITAPFGSMTAYNGGQ</sequence>
<dbReference type="PRINTS" id="PR00209">
    <property type="entry name" value="GLIADIN"/>
</dbReference>
<dbReference type="PRINTS" id="PR00208">
    <property type="entry name" value="GLIADGLUTEN"/>
</dbReference>
<dbReference type="Gramene" id="TraesRN1D0100026400.1">
    <property type="protein sequence ID" value="TraesRN1D0100026400.1"/>
    <property type="gene ID" value="TraesRN1D0100026400"/>
</dbReference>
<dbReference type="Gramene" id="TraesCLE_scaffold_008477_01G000500.1">
    <property type="protein sequence ID" value="TraesCLE_scaffold_008477_01G000500.1"/>
    <property type="gene ID" value="TraesCLE_scaffold_008477_01G000500"/>
</dbReference>
<protein>
    <submittedName>
        <fullName evidence="4">Gamma-gliadin</fullName>
    </submittedName>
</protein>
<name>I7KM78_WHEAT</name>
<organism evidence="4">
    <name type="scientific">Triticum aestivum</name>
    <name type="common">Wheat</name>
    <dbReference type="NCBI Taxonomy" id="4565"/>
    <lineage>
        <taxon>Eukaryota</taxon>
        <taxon>Viridiplantae</taxon>
        <taxon>Streptophyta</taxon>
        <taxon>Embryophyta</taxon>
        <taxon>Tracheophyta</taxon>
        <taxon>Spermatophyta</taxon>
        <taxon>Magnoliopsida</taxon>
        <taxon>Liliopsida</taxon>
        <taxon>Poales</taxon>
        <taxon>Poaceae</taxon>
        <taxon>BOP clade</taxon>
        <taxon>Pooideae</taxon>
        <taxon>Triticodae</taxon>
        <taxon>Triticeae</taxon>
        <taxon>Triticinae</taxon>
        <taxon>Triticum</taxon>
    </lineage>
</organism>
<proteinExistence type="evidence at transcript level"/>
<feature type="domain" description="Bifunctional inhibitor/plant lipid transfer protein/seed storage helical" evidence="3">
    <location>
        <begin position="179"/>
        <end position="310"/>
    </location>
</feature>
<dbReference type="SUPFAM" id="SSF47699">
    <property type="entry name" value="Bifunctional inhibitor/lipid-transfer protein/seed storage 2S albumin"/>
    <property type="match status" value="1"/>
</dbReference>
<dbReference type="SMART" id="SM00499">
    <property type="entry name" value="AAI"/>
    <property type="match status" value="1"/>
</dbReference>
<dbReference type="Gramene" id="TraesCAD_scaffold_006412_01G000400.1">
    <property type="protein sequence ID" value="TraesCAD_scaffold_006412_01G000400.1"/>
    <property type="gene ID" value="TraesCAD_scaffold_006412_01G000400"/>
</dbReference>